<dbReference type="InterPro" id="IPR017896">
    <property type="entry name" value="4Fe4S_Fe-S-bd"/>
</dbReference>
<proteinExistence type="predicted"/>
<keyword evidence="6" id="KW-1185">Reference proteome</keyword>
<protein>
    <submittedName>
        <fullName evidence="5">Epoxyqueuosine reductase QueG (Queuosine biosynthesis)</fullName>
    </submittedName>
</protein>
<dbReference type="RefSeq" id="WP_176968222.1">
    <property type="nucleotide sequence ID" value="NZ_FNPV01000002.1"/>
</dbReference>
<accession>A0A1H3JVB9</accession>
<dbReference type="AlphaFoldDB" id="A0A1H3JVB9"/>
<dbReference type="STRING" id="159292.SAMN05192546_102112"/>
<reference evidence="5 6" key="1">
    <citation type="submission" date="2016-10" db="EMBL/GenBank/DDBJ databases">
        <authorList>
            <person name="de Groot N.N."/>
        </authorList>
    </citation>
    <scope>NUCLEOTIDE SEQUENCE [LARGE SCALE GENOMIC DNA]</scope>
    <source>
        <strain evidence="5 6">APO</strain>
    </source>
</reference>
<dbReference type="SUPFAM" id="SSF54862">
    <property type="entry name" value="4Fe-4S ferredoxins"/>
    <property type="match status" value="1"/>
</dbReference>
<dbReference type="Proteomes" id="UP000199230">
    <property type="component" value="Unassembled WGS sequence"/>
</dbReference>
<dbReference type="PROSITE" id="PS00198">
    <property type="entry name" value="4FE4S_FER_1"/>
    <property type="match status" value="1"/>
</dbReference>
<dbReference type="EMBL" id="FNPV01000002">
    <property type="protein sequence ID" value="SDY43455.1"/>
    <property type="molecule type" value="Genomic_DNA"/>
</dbReference>
<dbReference type="GO" id="GO:0051536">
    <property type="term" value="F:iron-sulfur cluster binding"/>
    <property type="evidence" value="ECO:0007669"/>
    <property type="project" value="UniProtKB-KW"/>
</dbReference>
<keyword evidence="3" id="KW-0411">Iron-sulfur</keyword>
<gene>
    <name evidence="5" type="ORF">SAMN05192546_102112</name>
</gene>
<dbReference type="PANTHER" id="PTHR42827:SF1">
    <property type="entry name" value="IRON-SULFUR CLUSTER-BINDING PROTEIN"/>
    <property type="match status" value="1"/>
</dbReference>
<evidence type="ECO:0000256" key="1">
    <source>
        <dbReference type="ARBA" id="ARBA00022723"/>
    </source>
</evidence>
<dbReference type="PANTHER" id="PTHR42827">
    <property type="entry name" value="IRON-SULFUR CLUSTER-BINDING PROTEIN-RELATED"/>
    <property type="match status" value="1"/>
</dbReference>
<organism evidence="5 6">
    <name type="scientific">Tindallia californiensis</name>
    <dbReference type="NCBI Taxonomy" id="159292"/>
    <lineage>
        <taxon>Bacteria</taxon>
        <taxon>Bacillati</taxon>
        <taxon>Bacillota</taxon>
        <taxon>Clostridia</taxon>
        <taxon>Peptostreptococcales</taxon>
        <taxon>Tindalliaceae</taxon>
        <taxon>Tindallia</taxon>
    </lineage>
</organism>
<keyword evidence="1" id="KW-0479">Metal-binding</keyword>
<sequence length="232" mass="25839">MSEKNQEIREILQDLGADVIGFGDVENYLPASLRDMPRAISYAVRLSNRIIEEIDPVIGPSQTYFHHYRTVNTLIDQISLKIMLKIQKMGYSAYAIPASQSINEKPPQYRGRISHRMAATRSGLGWIGKSGNLITEAFGPEVRLGTVLTSLPLTVHSPIETSRCGSCNICVKACPGYALPGNHDWKPGIERELIVDPVRCSQHMKKAYQHIGRGAVCGICMRVCPYGKEKKR</sequence>
<keyword evidence="2" id="KW-0408">Iron</keyword>
<evidence type="ECO:0000259" key="4">
    <source>
        <dbReference type="PROSITE" id="PS51379"/>
    </source>
</evidence>
<dbReference type="Pfam" id="PF13484">
    <property type="entry name" value="Fer4_16"/>
    <property type="match status" value="1"/>
</dbReference>
<dbReference type="Gene3D" id="3.30.70.20">
    <property type="match status" value="1"/>
</dbReference>
<feature type="domain" description="4Fe-4S ferredoxin-type" evidence="4">
    <location>
        <begin position="155"/>
        <end position="184"/>
    </location>
</feature>
<evidence type="ECO:0000313" key="5">
    <source>
        <dbReference type="EMBL" id="SDY43455.1"/>
    </source>
</evidence>
<dbReference type="GO" id="GO:0046872">
    <property type="term" value="F:metal ion binding"/>
    <property type="evidence" value="ECO:0007669"/>
    <property type="project" value="UniProtKB-KW"/>
</dbReference>
<dbReference type="PROSITE" id="PS51379">
    <property type="entry name" value="4FE4S_FER_2"/>
    <property type="match status" value="1"/>
</dbReference>
<dbReference type="InterPro" id="IPR017900">
    <property type="entry name" value="4Fe4S_Fe_S_CS"/>
</dbReference>
<name>A0A1H3JVB9_9FIRM</name>
<evidence type="ECO:0000313" key="6">
    <source>
        <dbReference type="Proteomes" id="UP000199230"/>
    </source>
</evidence>
<evidence type="ECO:0000256" key="2">
    <source>
        <dbReference type="ARBA" id="ARBA00023004"/>
    </source>
</evidence>
<evidence type="ECO:0000256" key="3">
    <source>
        <dbReference type="ARBA" id="ARBA00023014"/>
    </source>
</evidence>